<gene>
    <name evidence="4" type="ORF">C2857_000626</name>
</gene>
<dbReference type="Gene3D" id="3.40.30.10">
    <property type="entry name" value="Glutaredoxin"/>
    <property type="match status" value="1"/>
</dbReference>
<evidence type="ECO:0000313" key="4">
    <source>
        <dbReference type="EMBL" id="QPG93548.1"/>
    </source>
</evidence>
<name>A0A7S9KJR6_EPIFF</name>
<dbReference type="PROSITE" id="PS51352">
    <property type="entry name" value="THIOREDOXIN_2"/>
    <property type="match status" value="1"/>
</dbReference>
<dbReference type="EMBL" id="CP031385">
    <property type="protein sequence ID" value="QPG93548.1"/>
    <property type="molecule type" value="Genomic_DNA"/>
</dbReference>
<dbReference type="InterPro" id="IPR036249">
    <property type="entry name" value="Thioredoxin-like_sf"/>
</dbReference>
<dbReference type="Pfam" id="PF00085">
    <property type="entry name" value="Thioredoxin"/>
    <property type="match status" value="1"/>
</dbReference>
<dbReference type="CDD" id="cd02947">
    <property type="entry name" value="TRX_family"/>
    <property type="match status" value="1"/>
</dbReference>
<dbReference type="Proteomes" id="UP000594364">
    <property type="component" value="Chromosome 1"/>
</dbReference>
<protein>
    <recommendedName>
        <fullName evidence="3">Thioredoxin domain-containing protein</fullName>
    </recommendedName>
</protein>
<evidence type="ECO:0000259" key="3">
    <source>
        <dbReference type="PROSITE" id="PS51352"/>
    </source>
</evidence>
<evidence type="ECO:0000256" key="2">
    <source>
        <dbReference type="ARBA" id="ARBA00023157"/>
    </source>
</evidence>
<keyword evidence="5" id="KW-1185">Reference proteome</keyword>
<comment type="similarity">
    <text evidence="1">Belongs to the thioredoxin family.</text>
</comment>
<dbReference type="OrthoDB" id="19690at2759"/>
<dbReference type="InterPro" id="IPR013766">
    <property type="entry name" value="Thioredoxin_domain"/>
</dbReference>
<dbReference type="AlphaFoldDB" id="A0A7S9KJR6"/>
<evidence type="ECO:0000256" key="1">
    <source>
        <dbReference type="ARBA" id="ARBA00008987"/>
    </source>
</evidence>
<accession>A0A7S9KJR6</accession>
<evidence type="ECO:0000313" key="5">
    <source>
        <dbReference type="Proteomes" id="UP000594364"/>
    </source>
</evidence>
<keyword evidence="2" id="KW-1015">Disulfide bond</keyword>
<reference evidence="4 5" key="1">
    <citation type="journal article" date="2018" name="PLoS Genet.">
        <title>Repeat elements organise 3D genome structure and mediate transcription in the filamentous fungus Epichloe festucae.</title>
        <authorList>
            <person name="Winter D.J."/>
            <person name="Ganley A.R.D."/>
            <person name="Young C.A."/>
            <person name="Liachko I."/>
            <person name="Schardl C.L."/>
            <person name="Dupont P.Y."/>
            <person name="Berry D."/>
            <person name="Ram A."/>
            <person name="Scott B."/>
            <person name="Cox M.P."/>
        </authorList>
    </citation>
    <scope>NUCLEOTIDE SEQUENCE [LARGE SCALE GENOMIC DNA]</scope>
    <source>
        <strain evidence="4 5">Fl1</strain>
    </source>
</reference>
<feature type="domain" description="Thioredoxin" evidence="3">
    <location>
        <begin position="1"/>
        <end position="107"/>
    </location>
</feature>
<dbReference type="SUPFAM" id="SSF52833">
    <property type="entry name" value="Thioredoxin-like"/>
    <property type="match status" value="1"/>
</dbReference>
<dbReference type="PANTHER" id="PTHR46115">
    <property type="entry name" value="THIOREDOXIN-LIKE PROTEIN 1"/>
    <property type="match status" value="1"/>
</dbReference>
<proteinExistence type="inferred from homology"/>
<organism evidence="4 5">
    <name type="scientific">Epichloe festucae (strain Fl1)</name>
    <dbReference type="NCBI Taxonomy" id="877507"/>
    <lineage>
        <taxon>Eukaryota</taxon>
        <taxon>Fungi</taxon>
        <taxon>Dikarya</taxon>
        <taxon>Ascomycota</taxon>
        <taxon>Pezizomycotina</taxon>
        <taxon>Sordariomycetes</taxon>
        <taxon>Hypocreomycetidae</taxon>
        <taxon>Hypocreales</taxon>
        <taxon>Clavicipitaceae</taxon>
        <taxon>Epichloe</taxon>
    </lineage>
</organism>
<sequence>MPGTTIDVSSTDQFDDLLRQKPRLVADFTSNYCKPCGFITPKYTQLARQYGNVMFVVVDVDKNRALAERYDVTGMPAFLMFRRAKKVDECFGLDEKALEGRVKKLAS</sequence>